<dbReference type="Pfam" id="PF13649">
    <property type="entry name" value="Methyltransf_25"/>
    <property type="match status" value="1"/>
</dbReference>
<keyword evidence="5" id="KW-1185">Reference proteome</keyword>
<dbReference type="Gene3D" id="3.40.50.150">
    <property type="entry name" value="Vaccinia Virus protein VP39"/>
    <property type="match status" value="1"/>
</dbReference>
<proteinExistence type="predicted"/>
<dbReference type="SUPFAM" id="SSF53335">
    <property type="entry name" value="S-adenosyl-L-methionine-dependent methyltransferases"/>
    <property type="match status" value="1"/>
</dbReference>
<evidence type="ECO:0000256" key="1">
    <source>
        <dbReference type="ARBA" id="ARBA00022603"/>
    </source>
</evidence>
<dbReference type="Proteomes" id="UP001143307">
    <property type="component" value="Unassembled WGS sequence"/>
</dbReference>
<protein>
    <submittedName>
        <fullName evidence="4">Class I SAM-dependent methyltransferase</fullName>
    </submittedName>
</protein>
<feature type="domain" description="Methyltransferase" evidence="3">
    <location>
        <begin position="4"/>
        <end position="108"/>
    </location>
</feature>
<dbReference type="GO" id="GO:0032259">
    <property type="term" value="P:methylation"/>
    <property type="evidence" value="ECO:0007669"/>
    <property type="project" value="UniProtKB-KW"/>
</dbReference>
<dbReference type="InterPro" id="IPR041698">
    <property type="entry name" value="Methyltransf_25"/>
</dbReference>
<keyword evidence="1 4" id="KW-0489">Methyltransferase</keyword>
<organism evidence="4 5">
    <name type="scientific">Candidatus Seongchinamella marina</name>
    <dbReference type="NCBI Taxonomy" id="2518990"/>
    <lineage>
        <taxon>Bacteria</taxon>
        <taxon>Pseudomonadati</taxon>
        <taxon>Pseudomonadota</taxon>
        <taxon>Gammaproteobacteria</taxon>
        <taxon>Cellvibrionales</taxon>
        <taxon>Halieaceae</taxon>
        <taxon>Seongchinamella</taxon>
    </lineage>
</organism>
<evidence type="ECO:0000313" key="4">
    <source>
        <dbReference type="EMBL" id="MCX2975437.1"/>
    </source>
</evidence>
<comment type="caution">
    <text evidence="4">The sequence shown here is derived from an EMBL/GenBank/DDBJ whole genome shotgun (WGS) entry which is preliminary data.</text>
</comment>
<name>A0ABT3T1M8_9GAMM</name>
<dbReference type="EMBL" id="SHNP01000008">
    <property type="protein sequence ID" value="MCX2975437.1"/>
    <property type="molecule type" value="Genomic_DNA"/>
</dbReference>
<gene>
    <name evidence="4" type="ORF">EYC87_17800</name>
</gene>
<dbReference type="CDD" id="cd02440">
    <property type="entry name" value="AdoMet_MTases"/>
    <property type="match status" value="1"/>
</dbReference>
<dbReference type="InterPro" id="IPR029063">
    <property type="entry name" value="SAM-dependent_MTases_sf"/>
</dbReference>
<sequence>MHSLDAGCGSGTATLALREALLSRGLSPGLMRGFDLTPKMLERFSGNLLAHEIEGVDLFQADILHLEELPDGWNNFDLIVSAAMLEYLPRERMVEALSGLRSLLKESGSLLLFITRQNWLMSLLVGKWWSAELYGAAELEQYFRLAGFTTVTFTKFPFPYKHLSLWGHIIEAK</sequence>
<dbReference type="PANTHER" id="PTHR43861">
    <property type="entry name" value="TRANS-ACONITATE 2-METHYLTRANSFERASE-RELATED"/>
    <property type="match status" value="1"/>
</dbReference>
<evidence type="ECO:0000256" key="2">
    <source>
        <dbReference type="ARBA" id="ARBA00022679"/>
    </source>
</evidence>
<evidence type="ECO:0000259" key="3">
    <source>
        <dbReference type="Pfam" id="PF13649"/>
    </source>
</evidence>
<dbReference type="PANTHER" id="PTHR43861:SF1">
    <property type="entry name" value="TRANS-ACONITATE 2-METHYLTRANSFERASE"/>
    <property type="match status" value="1"/>
</dbReference>
<reference evidence="4" key="1">
    <citation type="submission" date="2019-02" db="EMBL/GenBank/DDBJ databases">
        <authorList>
            <person name="Li S.-H."/>
        </authorList>
    </citation>
    <scope>NUCLEOTIDE SEQUENCE</scope>
    <source>
        <strain evidence="4">IMCC8485</strain>
    </source>
</reference>
<accession>A0ABT3T1M8</accession>
<dbReference type="GO" id="GO:0008168">
    <property type="term" value="F:methyltransferase activity"/>
    <property type="evidence" value="ECO:0007669"/>
    <property type="project" value="UniProtKB-KW"/>
</dbReference>
<keyword evidence="2" id="KW-0808">Transferase</keyword>
<evidence type="ECO:0000313" key="5">
    <source>
        <dbReference type="Proteomes" id="UP001143307"/>
    </source>
</evidence>